<dbReference type="GO" id="GO:0016042">
    <property type="term" value="P:lipid catabolic process"/>
    <property type="evidence" value="ECO:0007669"/>
    <property type="project" value="UniProtKB-KW"/>
</dbReference>
<feature type="domain" description="Serine aminopeptidase S33" evidence="1">
    <location>
        <begin position="30"/>
        <end position="165"/>
    </location>
</feature>
<accession>A0A919ENX5</accession>
<dbReference type="GO" id="GO:0016787">
    <property type="term" value="F:hydrolase activity"/>
    <property type="evidence" value="ECO:0007669"/>
    <property type="project" value="UniProtKB-KW"/>
</dbReference>
<evidence type="ECO:0000313" key="3">
    <source>
        <dbReference type="Proteomes" id="UP000623842"/>
    </source>
</evidence>
<dbReference type="Pfam" id="PF12146">
    <property type="entry name" value="Hydrolase_4"/>
    <property type="match status" value="1"/>
</dbReference>
<dbReference type="InterPro" id="IPR029058">
    <property type="entry name" value="AB_hydrolase_fold"/>
</dbReference>
<dbReference type="EMBL" id="BNCK01000008">
    <property type="protein sequence ID" value="GHG01195.1"/>
    <property type="molecule type" value="Genomic_DNA"/>
</dbReference>
<evidence type="ECO:0000259" key="1">
    <source>
        <dbReference type="Pfam" id="PF12146"/>
    </source>
</evidence>
<dbReference type="AlphaFoldDB" id="A0A919ENX5"/>
<dbReference type="Proteomes" id="UP000623842">
    <property type="component" value="Unassembled WGS sequence"/>
</dbReference>
<reference evidence="2" key="1">
    <citation type="journal article" date="2014" name="Int. J. Syst. Evol. Microbiol.">
        <title>Complete genome sequence of Corynebacterium casei LMG S-19264T (=DSM 44701T), isolated from a smear-ripened cheese.</title>
        <authorList>
            <consortium name="US DOE Joint Genome Institute (JGI-PGF)"/>
            <person name="Walter F."/>
            <person name="Albersmeier A."/>
            <person name="Kalinowski J."/>
            <person name="Ruckert C."/>
        </authorList>
    </citation>
    <scope>NUCLEOTIDE SEQUENCE</scope>
    <source>
        <strain evidence="2">KCTC 42731</strain>
    </source>
</reference>
<organism evidence="2 3">
    <name type="scientific">Thalassotalea marina</name>
    <dbReference type="NCBI Taxonomy" id="1673741"/>
    <lineage>
        <taxon>Bacteria</taxon>
        <taxon>Pseudomonadati</taxon>
        <taxon>Pseudomonadota</taxon>
        <taxon>Gammaproteobacteria</taxon>
        <taxon>Alteromonadales</taxon>
        <taxon>Colwelliaceae</taxon>
        <taxon>Thalassotalea</taxon>
    </lineage>
</organism>
<keyword evidence="3" id="KW-1185">Reference proteome</keyword>
<reference evidence="2" key="2">
    <citation type="submission" date="2020-09" db="EMBL/GenBank/DDBJ databases">
        <authorList>
            <person name="Sun Q."/>
            <person name="Kim S."/>
        </authorList>
    </citation>
    <scope>NUCLEOTIDE SEQUENCE</scope>
    <source>
        <strain evidence="2">KCTC 42731</strain>
    </source>
</reference>
<keyword evidence="2" id="KW-0378">Hydrolase</keyword>
<sequence length="294" mass="33398">MHQKSLFIKEGTHQLHVRRIFESSGGTPILMLHGTIENGKIFYTESGKGLACYLAAQGFDVFVADFRGKGQSTPSINEDPKHGQHEMIVHDVPAFIDLVKAQTGKAMHVICHSWGGVIFNSALARMPNYLPDVKSIVCFGTKRSVHRKSFHKFWKVDLFWNRLAPAIAKRKGFINMVKLKFGADNETYDFLRQSIDWVKPKPWIDPEDGFDYANAAKNITWPETWHMTGINDDLLGHIDDVIAHVEETNPKAEVSLLSKQNGNLLDYDHINMLTAKQCVEDHFPKVSDWLVKRS</sequence>
<dbReference type="PANTHER" id="PTHR11005">
    <property type="entry name" value="LYSOSOMAL ACID LIPASE-RELATED"/>
    <property type="match status" value="1"/>
</dbReference>
<gene>
    <name evidence="2" type="ORF">GCM10017161_32300</name>
</gene>
<dbReference type="SUPFAM" id="SSF53474">
    <property type="entry name" value="alpha/beta-Hydrolases"/>
    <property type="match status" value="1"/>
</dbReference>
<dbReference type="RefSeq" id="WP_189772767.1">
    <property type="nucleotide sequence ID" value="NZ_BNCK01000008.1"/>
</dbReference>
<dbReference type="InterPro" id="IPR022742">
    <property type="entry name" value="Hydrolase_4"/>
</dbReference>
<proteinExistence type="predicted"/>
<protein>
    <submittedName>
        <fullName evidence="2">Alpha/beta hydrolase</fullName>
    </submittedName>
</protein>
<comment type="caution">
    <text evidence="2">The sequence shown here is derived from an EMBL/GenBank/DDBJ whole genome shotgun (WGS) entry which is preliminary data.</text>
</comment>
<evidence type="ECO:0000313" key="2">
    <source>
        <dbReference type="EMBL" id="GHG01195.1"/>
    </source>
</evidence>
<name>A0A919ENX5_9GAMM</name>
<dbReference type="Gene3D" id="3.40.50.1820">
    <property type="entry name" value="alpha/beta hydrolase"/>
    <property type="match status" value="1"/>
</dbReference>